<keyword evidence="3" id="KW-0472">Membrane</keyword>
<feature type="transmembrane region" description="Helical" evidence="3">
    <location>
        <begin position="35"/>
        <end position="54"/>
    </location>
</feature>
<dbReference type="GO" id="GO:0043386">
    <property type="term" value="P:mycotoxin biosynthetic process"/>
    <property type="evidence" value="ECO:0007669"/>
    <property type="project" value="InterPro"/>
</dbReference>
<evidence type="ECO:0000256" key="2">
    <source>
        <dbReference type="ARBA" id="ARBA00035112"/>
    </source>
</evidence>
<protein>
    <submittedName>
        <fullName evidence="4">Cyclochlorotine biosynthesis protein R</fullName>
    </submittedName>
</protein>
<comment type="pathway">
    <text evidence="1">Mycotoxin biosynthesis.</text>
</comment>
<dbReference type="OrthoDB" id="3687641at2759"/>
<keyword evidence="3" id="KW-0812">Transmembrane</keyword>
<reference evidence="4" key="1">
    <citation type="submission" date="2020-04" db="EMBL/GenBank/DDBJ databases">
        <title>Draft genome resource of the tomato pathogen Pseudocercospora fuligena.</title>
        <authorList>
            <person name="Zaccaron A."/>
        </authorList>
    </citation>
    <scope>NUCLEOTIDE SEQUENCE</scope>
    <source>
        <strain evidence="4">PF001</strain>
    </source>
</reference>
<keyword evidence="3" id="KW-1133">Transmembrane helix</keyword>
<keyword evidence="5" id="KW-1185">Reference proteome</keyword>
<organism evidence="4 5">
    <name type="scientific">Pseudocercospora fuligena</name>
    <dbReference type="NCBI Taxonomy" id="685502"/>
    <lineage>
        <taxon>Eukaryota</taxon>
        <taxon>Fungi</taxon>
        <taxon>Dikarya</taxon>
        <taxon>Ascomycota</taxon>
        <taxon>Pezizomycotina</taxon>
        <taxon>Dothideomycetes</taxon>
        <taxon>Dothideomycetidae</taxon>
        <taxon>Mycosphaerellales</taxon>
        <taxon>Mycosphaerellaceae</taxon>
        <taxon>Pseudocercospora</taxon>
    </lineage>
</organism>
<comment type="similarity">
    <text evidence="2">Belongs to the ustYa family.</text>
</comment>
<evidence type="ECO:0000256" key="1">
    <source>
        <dbReference type="ARBA" id="ARBA00004685"/>
    </source>
</evidence>
<dbReference type="AlphaFoldDB" id="A0A8H6RRL5"/>
<evidence type="ECO:0000313" key="4">
    <source>
        <dbReference type="EMBL" id="KAF7195934.1"/>
    </source>
</evidence>
<sequence length="216" mass="24417">MALYKDTVEGAYTAVDAEEGCNVERKSSDWRRTQLIIEMIIVLLLFVLVGLIIFKPAQKQLHYGNDPRVSSGAFDQFRQYGRDPEYFSFSHEQDYLWAEYLSAKPPPNSTGEAIDRLTNHGSVSMLHQLHCLAGIRRAIQQLGAGDIDLAALQKTEHAPHCFDYLRKVILCYADDFIERPRHKDGTLGGPSIEGAYDFRMCRSSERIFAAKTLQGS</sequence>
<dbReference type="PANTHER" id="PTHR33365:SF4">
    <property type="entry name" value="CYCLOCHLOROTINE BIOSYNTHESIS PROTEIN O"/>
    <property type="match status" value="1"/>
</dbReference>
<evidence type="ECO:0000256" key="3">
    <source>
        <dbReference type="SAM" id="Phobius"/>
    </source>
</evidence>
<dbReference type="EMBL" id="JABCIY010000033">
    <property type="protein sequence ID" value="KAF7195934.1"/>
    <property type="molecule type" value="Genomic_DNA"/>
</dbReference>
<dbReference type="PANTHER" id="PTHR33365">
    <property type="entry name" value="YALI0B05434P"/>
    <property type="match status" value="1"/>
</dbReference>
<evidence type="ECO:0000313" key="5">
    <source>
        <dbReference type="Proteomes" id="UP000660729"/>
    </source>
</evidence>
<gene>
    <name evidence="4" type="ORF">HII31_02696</name>
</gene>
<dbReference type="Pfam" id="PF11807">
    <property type="entry name" value="UstYa"/>
    <property type="match status" value="1"/>
</dbReference>
<dbReference type="InterPro" id="IPR021765">
    <property type="entry name" value="UstYa-like"/>
</dbReference>
<dbReference type="Proteomes" id="UP000660729">
    <property type="component" value="Unassembled WGS sequence"/>
</dbReference>
<comment type="caution">
    <text evidence="4">The sequence shown here is derived from an EMBL/GenBank/DDBJ whole genome shotgun (WGS) entry which is preliminary data.</text>
</comment>
<proteinExistence type="inferred from homology"/>
<accession>A0A8H6RRL5</accession>
<name>A0A8H6RRL5_9PEZI</name>